<keyword evidence="1" id="KW-1133">Transmembrane helix</keyword>
<gene>
    <name evidence="3" type="ORF">DD237_006578</name>
    <name evidence="2" type="ORF">DD238_006143</name>
</gene>
<keyword evidence="1" id="KW-0472">Membrane</keyword>
<proteinExistence type="predicted"/>
<name>A0A3M6VBU4_9STRA</name>
<reference evidence="4 5" key="1">
    <citation type="submission" date="2018-06" db="EMBL/GenBank/DDBJ databases">
        <title>Comparative genomics of downy mildews reveals potential adaptations to biotrophy.</title>
        <authorList>
            <person name="Fletcher K."/>
            <person name="Klosterman S.J."/>
            <person name="Derevnina L."/>
            <person name="Martin F."/>
            <person name="Koike S."/>
            <person name="Reyes Chin-Wo S."/>
            <person name="Mou B."/>
            <person name="Michelmore R."/>
        </authorList>
    </citation>
    <scope>NUCLEOTIDE SEQUENCE [LARGE SCALE GENOMIC DNA]</scope>
    <source>
        <strain evidence="3 5">R13</strain>
        <strain evidence="2 4">R14</strain>
    </source>
</reference>
<feature type="transmembrane region" description="Helical" evidence="1">
    <location>
        <begin position="263"/>
        <end position="285"/>
    </location>
</feature>
<dbReference type="AlphaFoldDB" id="A0A3M6VBU4"/>
<feature type="transmembrane region" description="Helical" evidence="1">
    <location>
        <begin position="337"/>
        <end position="355"/>
    </location>
</feature>
<dbReference type="EMBL" id="QKXF01000252">
    <property type="protein sequence ID" value="RQM13535.1"/>
    <property type="molecule type" value="Genomic_DNA"/>
</dbReference>
<organism evidence="2 4">
    <name type="scientific">Peronospora effusa</name>
    <dbReference type="NCBI Taxonomy" id="542832"/>
    <lineage>
        <taxon>Eukaryota</taxon>
        <taxon>Sar</taxon>
        <taxon>Stramenopiles</taxon>
        <taxon>Oomycota</taxon>
        <taxon>Peronosporomycetes</taxon>
        <taxon>Peronosporales</taxon>
        <taxon>Peronosporaceae</taxon>
        <taxon>Peronospora</taxon>
    </lineage>
</organism>
<evidence type="ECO:0008006" key="6">
    <source>
        <dbReference type="Google" id="ProtNLM"/>
    </source>
</evidence>
<evidence type="ECO:0000313" key="2">
    <source>
        <dbReference type="EMBL" id="RMX64485.1"/>
    </source>
</evidence>
<dbReference type="EMBL" id="QLLG01000308">
    <property type="protein sequence ID" value="RMX64485.1"/>
    <property type="molecule type" value="Genomic_DNA"/>
</dbReference>
<sequence>MGEEEPARRVLSAAEKREMRRARILQGSKSRLKLLEGHIATLKTPSDESSVTSLETQLDEGVEELLAHNLDVKTSQPIKEKQTEIEIPKRVDPAQRRRDAAVRRRRKEKIVQEILGHKTKEVAAHQTSQETVALQSKEALPAAVAEPTFSRRLTALKLCSLEEKLVLLLIVVAAVYAALSMDLSSITATLVADDYLFVEYQNLIAKGVPMDSIWQQLEREQVLPEIREKLELLLMQQLKMETVGTSATTSGGGWLPDIVDVGFYVSSLVSHPPIVFCVFFVRLLVSAGAKIVQKALDLPDVKNSQEGDLGFLVNLALSSRPVLKECLVVGRKALDDVFVFIFTLVVLVAIRAIWFS</sequence>
<dbReference type="Proteomes" id="UP000286097">
    <property type="component" value="Unassembled WGS sequence"/>
</dbReference>
<protein>
    <recommendedName>
        <fullName evidence="6">Transmembrane protein</fullName>
    </recommendedName>
</protein>
<feature type="transmembrane region" description="Helical" evidence="1">
    <location>
        <begin position="165"/>
        <end position="192"/>
    </location>
</feature>
<accession>A0A3M6VBU4</accession>
<dbReference type="VEuPathDB" id="FungiDB:DD237_006578"/>
<keyword evidence="1" id="KW-0812">Transmembrane</keyword>
<keyword evidence="4" id="KW-1185">Reference proteome</keyword>
<comment type="caution">
    <text evidence="2">The sequence shown here is derived from an EMBL/GenBank/DDBJ whole genome shotgun (WGS) entry which is preliminary data.</text>
</comment>
<evidence type="ECO:0000256" key="1">
    <source>
        <dbReference type="SAM" id="Phobius"/>
    </source>
</evidence>
<evidence type="ECO:0000313" key="5">
    <source>
        <dbReference type="Proteomes" id="UP000286097"/>
    </source>
</evidence>
<evidence type="ECO:0000313" key="4">
    <source>
        <dbReference type="Proteomes" id="UP000282087"/>
    </source>
</evidence>
<dbReference type="Proteomes" id="UP000282087">
    <property type="component" value="Unassembled WGS sequence"/>
</dbReference>
<evidence type="ECO:0000313" key="3">
    <source>
        <dbReference type="EMBL" id="RQM13535.1"/>
    </source>
</evidence>